<dbReference type="AlphaFoldDB" id="A0A183C965"/>
<protein>
    <submittedName>
        <fullName evidence="3">UAP56-interacting factor</fullName>
    </submittedName>
</protein>
<name>A0A183C965_GLOPA</name>
<evidence type="ECO:0000313" key="2">
    <source>
        <dbReference type="Proteomes" id="UP000050741"/>
    </source>
</evidence>
<feature type="compositionally biased region" description="Low complexity" evidence="1">
    <location>
        <begin position="311"/>
        <end position="322"/>
    </location>
</feature>
<evidence type="ECO:0000256" key="1">
    <source>
        <dbReference type="SAM" id="MobiDB-lite"/>
    </source>
</evidence>
<sequence>MWWSSYTEFQDIMATACKLEMSLDEIIKANKSKVNRANVRPNVRKIQIVGKRSTIGAASKKKPIGRRQFGGQQLIKNFGIPKRVGFNSRGNRPIGKINRGAGVVSVRKNVALQNSAVISATKNLVNKLVKKALSQSNVATVASLRSKRFPANRLQRSRTIILNKQQQPIMVQRVVRGRGPIRFASTTSVVSPARNNVPKRLRRVNFNQAQPVVLVQQQQPSQAVQRFVPSFSSMSVRDHINALRRASTVQQLQSRFVNQQQIQQQPQGHPFAAAYVRRPRKQGNPFASAYVRQPRKQQVILDEPFQSRSQFSQSPIVVQQRGPPRRMRQQPPQYVIVQQPPRGQRPQFRGKPQQFFRRQQQQSNVVFDPAYEPPNFLQRVPATSGTFLQY</sequence>
<accession>A0A183C965</accession>
<keyword evidence="2" id="KW-1185">Reference proteome</keyword>
<proteinExistence type="predicted"/>
<dbReference type="WBParaSite" id="GPLIN_000941200">
    <property type="protein sequence ID" value="GPLIN_000941200"/>
    <property type="gene ID" value="GPLIN_000941200"/>
</dbReference>
<reference evidence="2" key="1">
    <citation type="submission" date="2013-12" db="EMBL/GenBank/DDBJ databases">
        <authorList>
            <person name="Aslett M."/>
        </authorList>
    </citation>
    <scope>NUCLEOTIDE SEQUENCE [LARGE SCALE GENOMIC DNA]</scope>
    <source>
        <strain evidence="2">Lindley</strain>
    </source>
</reference>
<dbReference type="Proteomes" id="UP000050741">
    <property type="component" value="Unassembled WGS sequence"/>
</dbReference>
<reference evidence="2" key="2">
    <citation type="submission" date="2014-05" db="EMBL/GenBank/DDBJ databases">
        <title>The genome and life-stage specific transcriptomes of Globodera pallida elucidate key aspects of plant parasitism by a cyst nematode.</title>
        <authorList>
            <person name="Cotton J.A."/>
            <person name="Lilley C.J."/>
            <person name="Jones L.M."/>
            <person name="Kikuchi T."/>
            <person name="Reid A.J."/>
            <person name="Thorpe P."/>
            <person name="Tsai I.J."/>
            <person name="Beasley H."/>
            <person name="Blok V."/>
            <person name="Cock P.J.A."/>
            <person name="Van den Akker S.E."/>
            <person name="Holroyd N."/>
            <person name="Hunt M."/>
            <person name="Mantelin S."/>
            <person name="Naghra H."/>
            <person name="Pain A."/>
            <person name="Palomares-Rius J.E."/>
            <person name="Zarowiecki M."/>
            <person name="Berriman M."/>
            <person name="Jones J.T."/>
            <person name="Urwin P.E."/>
        </authorList>
    </citation>
    <scope>NUCLEOTIDE SEQUENCE [LARGE SCALE GENOMIC DNA]</scope>
    <source>
        <strain evidence="2">Lindley</strain>
    </source>
</reference>
<evidence type="ECO:0000313" key="3">
    <source>
        <dbReference type="WBParaSite" id="GPLIN_000941200"/>
    </source>
</evidence>
<feature type="region of interest" description="Disordered" evidence="1">
    <location>
        <begin position="311"/>
        <end position="331"/>
    </location>
</feature>
<reference evidence="3" key="3">
    <citation type="submission" date="2016-06" db="UniProtKB">
        <authorList>
            <consortium name="WormBaseParasite"/>
        </authorList>
    </citation>
    <scope>IDENTIFICATION</scope>
</reference>
<organism evidence="2 3">
    <name type="scientific">Globodera pallida</name>
    <name type="common">Potato cyst nematode worm</name>
    <name type="synonym">Heterodera pallida</name>
    <dbReference type="NCBI Taxonomy" id="36090"/>
    <lineage>
        <taxon>Eukaryota</taxon>
        <taxon>Metazoa</taxon>
        <taxon>Ecdysozoa</taxon>
        <taxon>Nematoda</taxon>
        <taxon>Chromadorea</taxon>
        <taxon>Rhabditida</taxon>
        <taxon>Tylenchina</taxon>
        <taxon>Tylenchomorpha</taxon>
        <taxon>Tylenchoidea</taxon>
        <taxon>Heteroderidae</taxon>
        <taxon>Heteroderinae</taxon>
        <taxon>Globodera</taxon>
    </lineage>
</organism>